<accession>A0A7I8L7K2</accession>
<feature type="active site" description="Charge relay system" evidence="3">
    <location>
        <position position="389"/>
    </location>
</feature>
<dbReference type="Pfam" id="PF04083">
    <property type="entry name" value="Abhydro_lipase"/>
    <property type="match status" value="1"/>
</dbReference>
<evidence type="ECO:0000313" key="7">
    <source>
        <dbReference type="Proteomes" id="UP000663760"/>
    </source>
</evidence>
<dbReference type="InterPro" id="IPR029058">
    <property type="entry name" value="AB_hydrolase_fold"/>
</dbReference>
<dbReference type="InterPro" id="IPR006693">
    <property type="entry name" value="AB_hydrolase_lipase"/>
</dbReference>
<dbReference type="GO" id="GO:0016042">
    <property type="term" value="P:lipid catabolic process"/>
    <property type="evidence" value="ECO:0007669"/>
    <property type="project" value="UniProtKB-KW"/>
</dbReference>
<keyword evidence="2" id="KW-0378">Hydrolase</keyword>
<evidence type="ECO:0000259" key="5">
    <source>
        <dbReference type="Pfam" id="PF04083"/>
    </source>
</evidence>
<dbReference type="EMBL" id="LR746274">
    <property type="protein sequence ID" value="CAA7405245.1"/>
    <property type="molecule type" value="Genomic_DNA"/>
</dbReference>
<dbReference type="PANTHER" id="PTHR11005">
    <property type="entry name" value="LYSOSOMAL ACID LIPASE-RELATED"/>
    <property type="match status" value="1"/>
</dbReference>
<dbReference type="Gene3D" id="3.40.50.1820">
    <property type="entry name" value="alpha/beta hydrolase"/>
    <property type="match status" value="1"/>
</dbReference>
<dbReference type="SUPFAM" id="SSF53474">
    <property type="entry name" value="alpha/beta-Hydrolases"/>
    <property type="match status" value="1"/>
</dbReference>
<keyword evidence="2" id="KW-0443">Lipid metabolism</keyword>
<keyword evidence="4" id="KW-0732">Signal</keyword>
<sequence length="414" mass="45636">MASSFGCFFFFFFVPLLLGHSAFAARFGGGGRRRLLPAATEVAGVCASLVVPSGYKCEEFDVTTQDGYILRLQRIPAGRDGGGAPTAGRRRRPVLLQHGVLADGVTWLLNSPDEALAYVLADAGFDVWIANTRGTRWSRRHETLHPSSRAFWAWSWDELVAYDLPATVDFVYQRTGQKLDYVGHSLGTLTAMASFSEGRLVDKLRSAALLSPIAFLSHMTTTLGILAARSFLGEIYTWLGIAEFDPTGVAVRYLMKKLCQNPTLNCYDLMTAFTGMNCCLNESTVELYLEYEPQSTSTKNMVHLAQTFRDGALTKFDYGGGEANMRRYGRRSPPAYNLSNIPGELPIFLSYGGRDRLSNTDDVSLLLAALRARGGGGRLTVQFVADFAHADFVMGTTARRVVYDAVVAFFRRQL</sequence>
<feature type="chain" id="PRO_5029876279" description="Lipase" evidence="4">
    <location>
        <begin position="25"/>
        <end position="414"/>
    </location>
</feature>
<dbReference type="FunFam" id="3.40.50.1820:FF:000126">
    <property type="entry name" value="Lipase"/>
    <property type="match status" value="1"/>
</dbReference>
<dbReference type="GO" id="GO:0016788">
    <property type="term" value="F:hydrolase activity, acting on ester bonds"/>
    <property type="evidence" value="ECO:0007669"/>
    <property type="project" value="InterPro"/>
</dbReference>
<dbReference type="OrthoDB" id="9974421at2759"/>
<reference evidence="6" key="1">
    <citation type="submission" date="2020-02" db="EMBL/GenBank/DDBJ databases">
        <authorList>
            <person name="Scholz U."/>
            <person name="Mascher M."/>
            <person name="Fiebig A."/>
        </authorList>
    </citation>
    <scope>NUCLEOTIDE SEQUENCE</scope>
</reference>
<evidence type="ECO:0000256" key="1">
    <source>
        <dbReference type="ARBA" id="ARBA00010701"/>
    </source>
</evidence>
<keyword evidence="2" id="KW-0442">Lipid degradation</keyword>
<comment type="similarity">
    <text evidence="1 2">Belongs to the AB hydrolase superfamily. Lipase family.</text>
</comment>
<name>A0A7I8L7K2_SPIIN</name>
<feature type="signal peptide" evidence="4">
    <location>
        <begin position="1"/>
        <end position="24"/>
    </location>
</feature>
<dbReference type="AlphaFoldDB" id="A0A7I8L7K2"/>
<dbReference type="InterPro" id="IPR025483">
    <property type="entry name" value="Lipase_euk"/>
</dbReference>
<organism evidence="6 7">
    <name type="scientific">Spirodela intermedia</name>
    <name type="common">Intermediate duckweed</name>
    <dbReference type="NCBI Taxonomy" id="51605"/>
    <lineage>
        <taxon>Eukaryota</taxon>
        <taxon>Viridiplantae</taxon>
        <taxon>Streptophyta</taxon>
        <taxon>Embryophyta</taxon>
        <taxon>Tracheophyta</taxon>
        <taxon>Spermatophyta</taxon>
        <taxon>Magnoliopsida</taxon>
        <taxon>Liliopsida</taxon>
        <taxon>Araceae</taxon>
        <taxon>Lemnoideae</taxon>
        <taxon>Spirodela</taxon>
    </lineage>
</organism>
<feature type="domain" description="Partial AB-hydrolase lipase" evidence="5">
    <location>
        <begin position="50"/>
        <end position="110"/>
    </location>
</feature>
<gene>
    <name evidence="6" type="ORF">SI8410_11015923</name>
</gene>
<evidence type="ECO:0000313" key="6">
    <source>
        <dbReference type="EMBL" id="CAA7405245.1"/>
    </source>
</evidence>
<feature type="active site" description="Nucleophile" evidence="3">
    <location>
        <position position="185"/>
    </location>
</feature>
<evidence type="ECO:0000256" key="3">
    <source>
        <dbReference type="PIRSR" id="PIRSR000862-1"/>
    </source>
</evidence>
<evidence type="ECO:0000256" key="2">
    <source>
        <dbReference type="PIRNR" id="PIRNR000862"/>
    </source>
</evidence>
<evidence type="ECO:0000256" key="4">
    <source>
        <dbReference type="SAM" id="SignalP"/>
    </source>
</evidence>
<feature type="active site" description="Charge relay system" evidence="3">
    <location>
        <position position="355"/>
    </location>
</feature>
<protein>
    <recommendedName>
        <fullName evidence="2">Lipase</fullName>
    </recommendedName>
</protein>
<dbReference type="Proteomes" id="UP000663760">
    <property type="component" value="Chromosome 11"/>
</dbReference>
<keyword evidence="7" id="KW-1185">Reference proteome</keyword>
<dbReference type="PIRSF" id="PIRSF000862">
    <property type="entry name" value="Steryl_ester_lip"/>
    <property type="match status" value="1"/>
</dbReference>
<proteinExistence type="inferred from homology"/>